<dbReference type="EMBL" id="KK853768">
    <property type="protein sequence ID" value="KDQ84120.1"/>
    <property type="molecule type" value="Genomic_DNA"/>
</dbReference>
<evidence type="ECO:0000313" key="2">
    <source>
        <dbReference type="Proteomes" id="UP000027135"/>
    </source>
</evidence>
<dbReference type="AlphaFoldDB" id="A0A067QRY6"/>
<protein>
    <submittedName>
        <fullName evidence="1">Uncharacterized protein</fullName>
    </submittedName>
</protein>
<evidence type="ECO:0000313" key="1">
    <source>
        <dbReference type="EMBL" id="KDQ84120.1"/>
    </source>
</evidence>
<dbReference type="STRING" id="136037.A0A067QRY6"/>
<name>A0A067QRY6_ZOONE</name>
<keyword evidence="2" id="KW-1185">Reference proteome</keyword>
<accession>A0A067QRY6</accession>
<organism evidence="1 2">
    <name type="scientific">Zootermopsis nevadensis</name>
    <name type="common">Dampwood termite</name>
    <dbReference type="NCBI Taxonomy" id="136037"/>
    <lineage>
        <taxon>Eukaryota</taxon>
        <taxon>Metazoa</taxon>
        <taxon>Ecdysozoa</taxon>
        <taxon>Arthropoda</taxon>
        <taxon>Hexapoda</taxon>
        <taxon>Insecta</taxon>
        <taxon>Pterygota</taxon>
        <taxon>Neoptera</taxon>
        <taxon>Polyneoptera</taxon>
        <taxon>Dictyoptera</taxon>
        <taxon>Blattodea</taxon>
        <taxon>Blattoidea</taxon>
        <taxon>Termitoidae</taxon>
        <taxon>Termopsidae</taxon>
        <taxon>Zootermopsis</taxon>
    </lineage>
</organism>
<sequence length="87" mass="9920">MPILNFVIRPFTLAILFRVYKERYRFGCVPAPSVFDESKAHMSPYEHIYSAVHQCVPYSNVPSPFDSKMPPPSDKVHCVLLGEFDTG</sequence>
<dbReference type="InParanoid" id="A0A067QRY6"/>
<gene>
    <name evidence="1" type="ORF">L798_07574</name>
</gene>
<proteinExistence type="predicted"/>
<dbReference type="Proteomes" id="UP000027135">
    <property type="component" value="Unassembled WGS sequence"/>
</dbReference>
<reference evidence="1 2" key="1">
    <citation type="journal article" date="2014" name="Nat. Commun.">
        <title>Molecular traces of alternative social organization in a termite genome.</title>
        <authorList>
            <person name="Terrapon N."/>
            <person name="Li C."/>
            <person name="Robertson H.M."/>
            <person name="Ji L."/>
            <person name="Meng X."/>
            <person name="Booth W."/>
            <person name="Chen Z."/>
            <person name="Childers C.P."/>
            <person name="Glastad K.M."/>
            <person name="Gokhale K."/>
            <person name="Gowin J."/>
            <person name="Gronenberg W."/>
            <person name="Hermansen R.A."/>
            <person name="Hu H."/>
            <person name="Hunt B.G."/>
            <person name="Huylmans A.K."/>
            <person name="Khalil S.M."/>
            <person name="Mitchell R.D."/>
            <person name="Munoz-Torres M.C."/>
            <person name="Mustard J.A."/>
            <person name="Pan H."/>
            <person name="Reese J.T."/>
            <person name="Scharf M.E."/>
            <person name="Sun F."/>
            <person name="Vogel H."/>
            <person name="Xiao J."/>
            <person name="Yang W."/>
            <person name="Yang Z."/>
            <person name="Yang Z."/>
            <person name="Zhou J."/>
            <person name="Zhu J."/>
            <person name="Brent C.S."/>
            <person name="Elsik C.G."/>
            <person name="Goodisman M.A."/>
            <person name="Liberles D.A."/>
            <person name="Roe R.M."/>
            <person name="Vargo E.L."/>
            <person name="Vilcinskas A."/>
            <person name="Wang J."/>
            <person name="Bornberg-Bauer E."/>
            <person name="Korb J."/>
            <person name="Zhang G."/>
            <person name="Liebig J."/>
        </authorList>
    </citation>
    <scope>NUCLEOTIDE SEQUENCE [LARGE SCALE GENOMIC DNA]</scope>
    <source>
        <tissue evidence="1">Whole organism</tissue>
    </source>
</reference>